<gene>
    <name evidence="3" type="ORF">BCR33DRAFT_791454</name>
</gene>
<dbReference type="PANTHER" id="PTHR24126">
    <property type="entry name" value="ANKYRIN REPEAT, PH AND SEC7 DOMAIN CONTAINING PROTEIN SECG-RELATED"/>
    <property type="match status" value="1"/>
</dbReference>
<dbReference type="AlphaFoldDB" id="A0A1Y2BEN7"/>
<dbReference type="Proteomes" id="UP000193642">
    <property type="component" value="Unassembled WGS sequence"/>
</dbReference>
<evidence type="ECO:0000256" key="1">
    <source>
        <dbReference type="ARBA" id="ARBA00022737"/>
    </source>
</evidence>
<dbReference type="EMBL" id="MCGO01000068">
    <property type="protein sequence ID" value="ORY33224.1"/>
    <property type="molecule type" value="Genomic_DNA"/>
</dbReference>
<comment type="caution">
    <text evidence="3">The sequence shown here is derived from an EMBL/GenBank/DDBJ whole genome shotgun (WGS) entry which is preliminary data.</text>
</comment>
<evidence type="ECO:0000256" key="2">
    <source>
        <dbReference type="ARBA" id="ARBA00023043"/>
    </source>
</evidence>
<sequence>MTQTQDQQLIHRTTIESVPPEVISQIIQLLPIDEHLQSLGLASKKVFAPWILNDVAFAATHITAWLDRNGANLDQAPYLLNCDDPPKRRDYHEDSDESHSDRFPMTYLSFGYKAGFYKLAFSVPLKELTGIEIHTSFVSVASHLFMKKMVWSNTLALKLVKTLQSLQSFNISSQMNRLLVWCCYFGYKDAVVQLLADPNLKVCRYARVNPSLHENRGSDTQLPWSYSSVQRLLEIHVLTELQELFCLQVAATKKKWPLVDVLLSIPGMNPSVGNDILFYHACLDGRVELVERLLKDPRVNPASEDNRSFIAACGRAANGNVAVERAIQIGHYRIVALLINIRAQQNFDLVQSILTSRPDVDPNHSNALREACIHGNSQIVKLLLEDGRHLPVTTNPLFLEMKPHIAKSFFNISNLLLQKWEQAGLHLLHHNLRLSDNIDKMVFSPGSNIGEYLSFQLKEACKYFDDLSIESILTHPLWDPKQDEVIDTVLPYIAQLKRKDNSLILSVLKHRRYTQCKTVVEGTFHAQVVRFAHTILFPTFSLSPFENGNELLRWAINNNLDAFVNLLVEDDRIGDISGDDHYVLSTAAANCRFGETFESLCRHNAKWIRKHKIVSENQNDDNWRIFCTIVEEGIDSFLEHVPRLLKWAVEGNLTLVLEKIGFKSGIEVDLAYSDNEPLAIATNKHWCPMVEMLLKNEKVDPLSRNYSGIRKSVEYGCAVCVRSFIGVMLRLMRIFV</sequence>
<dbReference type="Gene3D" id="1.25.40.20">
    <property type="entry name" value="Ankyrin repeat-containing domain"/>
    <property type="match status" value="1"/>
</dbReference>
<dbReference type="InterPro" id="IPR036770">
    <property type="entry name" value="Ankyrin_rpt-contain_sf"/>
</dbReference>
<name>A0A1Y2BEN7_9FUNG</name>
<evidence type="ECO:0000313" key="3">
    <source>
        <dbReference type="EMBL" id="ORY33224.1"/>
    </source>
</evidence>
<dbReference type="OrthoDB" id="76098at2759"/>
<evidence type="ECO:0000313" key="4">
    <source>
        <dbReference type="Proteomes" id="UP000193642"/>
    </source>
</evidence>
<protein>
    <submittedName>
        <fullName evidence="3">Uncharacterized protein</fullName>
    </submittedName>
</protein>
<proteinExistence type="predicted"/>
<accession>A0A1Y2BEN7</accession>
<reference evidence="3 4" key="1">
    <citation type="submission" date="2016-07" db="EMBL/GenBank/DDBJ databases">
        <title>Pervasive Adenine N6-methylation of Active Genes in Fungi.</title>
        <authorList>
            <consortium name="DOE Joint Genome Institute"/>
            <person name="Mondo S.J."/>
            <person name="Dannebaum R.O."/>
            <person name="Kuo R.C."/>
            <person name="Labutti K."/>
            <person name="Haridas S."/>
            <person name="Kuo A."/>
            <person name="Salamov A."/>
            <person name="Ahrendt S.R."/>
            <person name="Lipzen A."/>
            <person name="Sullivan W."/>
            <person name="Andreopoulos W.B."/>
            <person name="Clum A."/>
            <person name="Lindquist E."/>
            <person name="Daum C."/>
            <person name="Ramamoorthy G.K."/>
            <person name="Gryganskyi A."/>
            <person name="Culley D."/>
            <person name="Magnuson J.K."/>
            <person name="James T.Y."/>
            <person name="O'Malley M.A."/>
            <person name="Stajich J.E."/>
            <person name="Spatafora J.W."/>
            <person name="Visel A."/>
            <person name="Grigoriev I.V."/>
        </authorList>
    </citation>
    <scope>NUCLEOTIDE SEQUENCE [LARGE SCALE GENOMIC DNA]</scope>
    <source>
        <strain evidence="3 4">JEL800</strain>
    </source>
</reference>
<dbReference type="InterPro" id="IPR002110">
    <property type="entry name" value="Ankyrin_rpt"/>
</dbReference>
<dbReference type="SMART" id="SM00248">
    <property type="entry name" value="ANK"/>
    <property type="match status" value="4"/>
</dbReference>
<dbReference type="SUPFAM" id="SSF48403">
    <property type="entry name" value="Ankyrin repeat"/>
    <property type="match status" value="1"/>
</dbReference>
<organism evidence="3 4">
    <name type="scientific">Rhizoclosmatium globosum</name>
    <dbReference type="NCBI Taxonomy" id="329046"/>
    <lineage>
        <taxon>Eukaryota</taxon>
        <taxon>Fungi</taxon>
        <taxon>Fungi incertae sedis</taxon>
        <taxon>Chytridiomycota</taxon>
        <taxon>Chytridiomycota incertae sedis</taxon>
        <taxon>Chytridiomycetes</taxon>
        <taxon>Chytridiales</taxon>
        <taxon>Chytriomycetaceae</taxon>
        <taxon>Rhizoclosmatium</taxon>
    </lineage>
</organism>
<keyword evidence="4" id="KW-1185">Reference proteome</keyword>
<keyword evidence="1" id="KW-0677">Repeat</keyword>
<keyword evidence="2" id="KW-0040">ANK repeat</keyword>